<evidence type="ECO:0000256" key="1">
    <source>
        <dbReference type="SAM" id="MobiDB-lite"/>
    </source>
</evidence>
<proteinExistence type="predicted"/>
<evidence type="ECO:0000313" key="2">
    <source>
        <dbReference type="EMBL" id="KAI5083568.1"/>
    </source>
</evidence>
<dbReference type="OrthoDB" id="1934145at2759"/>
<feature type="region of interest" description="Disordered" evidence="1">
    <location>
        <begin position="45"/>
        <end position="114"/>
    </location>
</feature>
<name>A0A9D4VDI4_ADICA</name>
<dbReference type="EMBL" id="JABFUD020000002">
    <property type="protein sequence ID" value="KAI5083568.1"/>
    <property type="molecule type" value="Genomic_DNA"/>
</dbReference>
<comment type="caution">
    <text evidence="2">The sequence shown here is derived from an EMBL/GenBank/DDBJ whole genome shotgun (WGS) entry which is preliminary data.</text>
</comment>
<evidence type="ECO:0000313" key="3">
    <source>
        <dbReference type="Proteomes" id="UP000886520"/>
    </source>
</evidence>
<keyword evidence="3" id="KW-1185">Reference proteome</keyword>
<accession>A0A9D4VDI4</accession>
<dbReference type="AlphaFoldDB" id="A0A9D4VDI4"/>
<sequence>MAMAMHHQLVACGIVSPSWPSSPACRLDFGKSDLRHVFRLASSSAGDAATEVGKDEDEEDADSQSGSDDSFEERLAKLRRRANRGTGTKAEKRKARKAGDYVSLSSAPSKEKGADKVLLPPVPLKDPVSDGLLIELGFNSYTERINGRFAALGLAAFLLVELASGSSFLKYHESSVIGLQAYFMLSVAAIFIKYEKEKISIWPASKS</sequence>
<reference evidence="2" key="1">
    <citation type="submission" date="2021-01" db="EMBL/GenBank/DDBJ databases">
        <title>Adiantum capillus-veneris genome.</title>
        <authorList>
            <person name="Fang Y."/>
            <person name="Liao Q."/>
        </authorList>
    </citation>
    <scope>NUCLEOTIDE SEQUENCE</scope>
    <source>
        <strain evidence="2">H3</strain>
        <tissue evidence="2">Leaf</tissue>
    </source>
</reference>
<gene>
    <name evidence="2" type="ORF">GOP47_0003311</name>
</gene>
<organism evidence="2 3">
    <name type="scientific">Adiantum capillus-veneris</name>
    <name type="common">Maidenhair fern</name>
    <dbReference type="NCBI Taxonomy" id="13818"/>
    <lineage>
        <taxon>Eukaryota</taxon>
        <taxon>Viridiplantae</taxon>
        <taxon>Streptophyta</taxon>
        <taxon>Embryophyta</taxon>
        <taxon>Tracheophyta</taxon>
        <taxon>Polypodiopsida</taxon>
        <taxon>Polypodiidae</taxon>
        <taxon>Polypodiales</taxon>
        <taxon>Pteridineae</taxon>
        <taxon>Pteridaceae</taxon>
        <taxon>Vittarioideae</taxon>
        <taxon>Adiantum</taxon>
    </lineage>
</organism>
<dbReference type="Proteomes" id="UP000886520">
    <property type="component" value="Chromosome 3"/>
</dbReference>
<protein>
    <submittedName>
        <fullName evidence="2">Uncharacterized protein</fullName>
    </submittedName>
</protein>